<feature type="signal peptide" evidence="1">
    <location>
        <begin position="1"/>
        <end position="23"/>
    </location>
</feature>
<dbReference type="Proteomes" id="UP000306236">
    <property type="component" value="Unassembled WGS sequence"/>
</dbReference>
<proteinExistence type="predicted"/>
<feature type="domain" description="PRC-barrel" evidence="2">
    <location>
        <begin position="52"/>
        <end position="115"/>
    </location>
</feature>
<evidence type="ECO:0000256" key="1">
    <source>
        <dbReference type="SAM" id="SignalP"/>
    </source>
</evidence>
<dbReference type="Gene3D" id="2.30.30.240">
    <property type="entry name" value="PRC-barrel domain"/>
    <property type="match status" value="1"/>
</dbReference>
<organism evidence="3 4">
    <name type="scientific">Lampropedia aestuarii</name>
    <dbReference type="NCBI Taxonomy" id="2562762"/>
    <lineage>
        <taxon>Bacteria</taxon>
        <taxon>Pseudomonadati</taxon>
        <taxon>Pseudomonadota</taxon>
        <taxon>Betaproteobacteria</taxon>
        <taxon>Burkholderiales</taxon>
        <taxon>Comamonadaceae</taxon>
        <taxon>Lampropedia</taxon>
    </lineage>
</organism>
<dbReference type="AlphaFoldDB" id="A0A4S5BKX1"/>
<dbReference type="InterPro" id="IPR027275">
    <property type="entry name" value="PRC-brl_dom"/>
</dbReference>
<evidence type="ECO:0000313" key="3">
    <source>
        <dbReference type="EMBL" id="THJ33174.1"/>
    </source>
</evidence>
<dbReference type="Pfam" id="PF05239">
    <property type="entry name" value="PRC"/>
    <property type="match status" value="1"/>
</dbReference>
<dbReference type="InterPro" id="IPR011033">
    <property type="entry name" value="PRC_barrel-like_sf"/>
</dbReference>
<dbReference type="PANTHER" id="PTHR36505">
    <property type="entry name" value="BLR1072 PROTEIN"/>
    <property type="match status" value="1"/>
</dbReference>
<keyword evidence="1" id="KW-0732">Signal</keyword>
<evidence type="ECO:0000313" key="4">
    <source>
        <dbReference type="Proteomes" id="UP000306236"/>
    </source>
</evidence>
<comment type="caution">
    <text evidence="3">The sequence shown here is derived from an EMBL/GenBank/DDBJ whole genome shotgun (WGS) entry which is preliminary data.</text>
</comment>
<evidence type="ECO:0000259" key="2">
    <source>
        <dbReference type="Pfam" id="PF05239"/>
    </source>
</evidence>
<sequence>MNTQKFIIASAISFGLLGGAAYAQPVAGTTTLGASATEVQAIATGWSLKDAILGKTVHNEADESVGKIEDVIIAPDGTVSFAILSVGGFLGMGSHDVAIPLKNLRAAGDGKITLPGATKDALKELPKFEYAKK</sequence>
<dbReference type="SUPFAM" id="SSF50346">
    <property type="entry name" value="PRC-barrel domain"/>
    <property type="match status" value="1"/>
</dbReference>
<dbReference type="RefSeq" id="WP_136406449.1">
    <property type="nucleotide sequence ID" value="NZ_JARXRQ010000018.1"/>
</dbReference>
<feature type="chain" id="PRO_5020211015" evidence="1">
    <location>
        <begin position="24"/>
        <end position="133"/>
    </location>
</feature>
<dbReference type="OrthoDB" id="8759924at2"/>
<accession>A0A4S5BKX1</accession>
<dbReference type="EMBL" id="SSWX01000011">
    <property type="protein sequence ID" value="THJ33174.1"/>
    <property type="molecule type" value="Genomic_DNA"/>
</dbReference>
<gene>
    <name evidence="3" type="ORF">E8K88_09575</name>
</gene>
<reference evidence="3 4" key="1">
    <citation type="submission" date="2019-04" db="EMBL/GenBank/DDBJ databases">
        <title>Lampropedia sp YIM MLB12 draf genome.</title>
        <authorList>
            <person name="Wang Y.-X."/>
        </authorList>
    </citation>
    <scope>NUCLEOTIDE SEQUENCE [LARGE SCALE GENOMIC DNA]</scope>
    <source>
        <strain evidence="3 4">YIM MLB12</strain>
    </source>
</reference>
<name>A0A4S5BKX1_9BURK</name>
<protein>
    <submittedName>
        <fullName evidence="3">PRC-barrel domain containing protein</fullName>
    </submittedName>
</protein>
<keyword evidence="4" id="KW-1185">Reference proteome</keyword>
<dbReference type="PANTHER" id="PTHR36505:SF1">
    <property type="entry name" value="BLR1072 PROTEIN"/>
    <property type="match status" value="1"/>
</dbReference>